<dbReference type="RefSeq" id="WP_096430294.1">
    <property type="nucleotide sequence ID" value="NZ_NTJD01000001.1"/>
</dbReference>
<comment type="caution">
    <text evidence="2">The sequence shown here is derived from an EMBL/GenBank/DDBJ whole genome shotgun (WGS) entry which is preliminary data.</text>
</comment>
<dbReference type="PANTHER" id="PTHR35811:SF1">
    <property type="entry name" value="HTH OST-TYPE DOMAIN-CONTAINING PROTEIN"/>
    <property type="match status" value="1"/>
</dbReference>
<name>A0A2A4CRZ9_9RHOB</name>
<reference evidence="2 3" key="1">
    <citation type="submission" date="2017-09" db="EMBL/GenBank/DDBJ databases">
        <title>A multilocus sequence analysis scheme for characterization of bacteria in the genus Thioclava.</title>
        <authorList>
            <person name="Liu Y."/>
            <person name="Shao Z."/>
        </authorList>
    </citation>
    <scope>NUCLEOTIDE SEQUENCE [LARGE SCALE GENOMIC DNA]</scope>
    <source>
        <strain evidence="2 3">CAU 1312</strain>
    </source>
</reference>
<accession>A0A2A4CRZ9</accession>
<evidence type="ECO:0000313" key="3">
    <source>
        <dbReference type="Proteomes" id="UP000243507"/>
    </source>
</evidence>
<dbReference type="InterPro" id="IPR021139">
    <property type="entry name" value="NYN"/>
</dbReference>
<dbReference type="OrthoDB" id="9783963at2"/>
<evidence type="ECO:0000313" key="2">
    <source>
        <dbReference type="EMBL" id="PCD78011.1"/>
    </source>
</evidence>
<dbReference type="CDD" id="cd11297">
    <property type="entry name" value="PIN_LabA-like_N_1"/>
    <property type="match status" value="1"/>
</dbReference>
<dbReference type="Proteomes" id="UP000243507">
    <property type="component" value="Unassembled WGS sequence"/>
</dbReference>
<proteinExistence type="predicted"/>
<feature type="domain" description="NYN" evidence="1">
    <location>
        <begin position="6"/>
        <end position="130"/>
    </location>
</feature>
<dbReference type="EMBL" id="NTJD01000001">
    <property type="protein sequence ID" value="PCD78011.1"/>
    <property type="molecule type" value="Genomic_DNA"/>
</dbReference>
<dbReference type="PANTHER" id="PTHR35811">
    <property type="entry name" value="SLR1870 PROTEIN"/>
    <property type="match status" value="1"/>
</dbReference>
<protein>
    <recommendedName>
        <fullName evidence="1">NYN domain-containing protein</fullName>
    </recommendedName>
</protein>
<gene>
    <name evidence="2" type="ORF">CLN94_01490</name>
</gene>
<organism evidence="2 3">
    <name type="scientific">Pseudothioclava arenosa</name>
    <dbReference type="NCBI Taxonomy" id="1795308"/>
    <lineage>
        <taxon>Bacteria</taxon>
        <taxon>Pseudomonadati</taxon>
        <taxon>Pseudomonadota</taxon>
        <taxon>Alphaproteobacteria</taxon>
        <taxon>Rhodobacterales</taxon>
        <taxon>Paracoccaceae</taxon>
        <taxon>Pseudothioclava</taxon>
    </lineage>
</organism>
<dbReference type="GO" id="GO:0004540">
    <property type="term" value="F:RNA nuclease activity"/>
    <property type="evidence" value="ECO:0007669"/>
    <property type="project" value="InterPro"/>
</dbReference>
<dbReference type="Pfam" id="PF01936">
    <property type="entry name" value="NYN"/>
    <property type="match status" value="1"/>
</dbReference>
<dbReference type="Gene3D" id="3.40.50.1010">
    <property type="entry name" value="5'-nuclease"/>
    <property type="match status" value="1"/>
</dbReference>
<dbReference type="AlphaFoldDB" id="A0A2A4CRZ9"/>
<keyword evidence="3" id="KW-1185">Reference proteome</keyword>
<sequence length="212" mass="23121">MSNPPRLALLIDAENLNSTCADELMRHASKSGQPIIRRAYGHVDHAHGWTSVAGLRFVHVNSAKNAADMALCIEALDLFHRGLADAFAIASSDSDFLHLALYLREQGVPVHGFGGSATKPETRAAYSSFTEFGGEVAPVQRKSTIKAELTEMIRQNGGALKLTRINELMRRARPEFKISEHPTTKTWRSFIAAHPAAFKINGSGADTSVRTL</sequence>
<evidence type="ECO:0000259" key="1">
    <source>
        <dbReference type="Pfam" id="PF01936"/>
    </source>
</evidence>